<organism evidence="1 2">
    <name type="scientific">Ornithinimicrobium cryptoxanthini</name>
    <dbReference type="NCBI Taxonomy" id="2934161"/>
    <lineage>
        <taxon>Bacteria</taxon>
        <taxon>Bacillati</taxon>
        <taxon>Actinomycetota</taxon>
        <taxon>Actinomycetes</taxon>
        <taxon>Micrococcales</taxon>
        <taxon>Ornithinimicrobiaceae</taxon>
        <taxon>Ornithinimicrobium</taxon>
    </lineage>
</organism>
<evidence type="ECO:0000313" key="2">
    <source>
        <dbReference type="Proteomes" id="UP001056535"/>
    </source>
</evidence>
<evidence type="ECO:0000313" key="1">
    <source>
        <dbReference type="EMBL" id="USQ75346.1"/>
    </source>
</evidence>
<sequence length="350" mass="37600">MTSQSTLTLRREEDVLTVLPYVLGYHPRNSLVLIVLNDTQLVLTERIDLPTTQEDTEAVVAELGHNVLTNHGDRAIAIGYEDPDGAPATPAVEAMSAWLQQHDVEVMGRYLVRGTKFWVLGCADTPCCPPEGRDVPTDVEASHLVAEYVGKGVTVQPTREDLVAMIEPGPLASRVSQILQTLNTVDHDNVDTGGLEGRAEQLLAWARILSPTDRGPTDPVDAAIASVCLQEAMVRDGLVAWVTDGLLPRDATTGPVQDLLEALDEAWAEVGGPTAPQNQLRVHERLVALCQALPDGAAAAALCLLATHAWWRGNGALAGIALDRALRAEPDYRLAKLLNLVIRMGLPAAP</sequence>
<name>A0ABY4YF05_9MICO</name>
<accession>A0ABY4YF05</accession>
<protein>
    <submittedName>
        <fullName evidence="1">DUF4192 domain-containing protein</fullName>
    </submittedName>
</protein>
<keyword evidence="2" id="KW-1185">Reference proteome</keyword>
<dbReference type="EMBL" id="CP099490">
    <property type="protein sequence ID" value="USQ75346.1"/>
    <property type="molecule type" value="Genomic_DNA"/>
</dbReference>
<dbReference type="Proteomes" id="UP001056535">
    <property type="component" value="Chromosome"/>
</dbReference>
<reference evidence="1" key="1">
    <citation type="submission" date="2022-06" db="EMBL/GenBank/DDBJ databases">
        <title>Ornithinimicrobium JY.X270.</title>
        <authorList>
            <person name="Huang Y."/>
        </authorList>
    </citation>
    <scope>NUCLEOTIDE SEQUENCE</scope>
    <source>
        <strain evidence="1">JY.X270</strain>
    </source>
</reference>
<gene>
    <name evidence="1" type="ORF">NF557_12030</name>
</gene>
<dbReference type="InterPro" id="IPR025447">
    <property type="entry name" value="DUF4192"/>
</dbReference>
<dbReference type="RefSeq" id="WP_252619663.1">
    <property type="nucleotide sequence ID" value="NZ_CP099490.1"/>
</dbReference>
<dbReference type="Pfam" id="PF13830">
    <property type="entry name" value="DUF4192"/>
    <property type="match status" value="1"/>
</dbReference>
<proteinExistence type="predicted"/>